<evidence type="ECO:0000259" key="19">
    <source>
        <dbReference type="PROSITE" id="PS50113"/>
    </source>
</evidence>
<name>A0AA96WKL9_9CYAN</name>
<keyword evidence="4 13" id="KW-0597">Phosphoprotein</keyword>
<dbReference type="AlphaFoldDB" id="A0AA96WKL9"/>
<evidence type="ECO:0000256" key="13">
    <source>
        <dbReference type="PROSITE-ProRule" id="PRU00169"/>
    </source>
</evidence>
<feature type="transmembrane region" description="Helical" evidence="15">
    <location>
        <begin position="91"/>
        <end position="110"/>
    </location>
</feature>
<dbReference type="Gene3D" id="3.40.50.2300">
    <property type="match status" value="1"/>
</dbReference>
<dbReference type="PANTHER" id="PTHR43547:SF2">
    <property type="entry name" value="HYBRID SIGNAL TRANSDUCTION HISTIDINE KINASE C"/>
    <property type="match status" value="1"/>
</dbReference>
<evidence type="ECO:0000259" key="18">
    <source>
        <dbReference type="PROSITE" id="PS50112"/>
    </source>
</evidence>
<dbReference type="RefSeq" id="WP_316436014.1">
    <property type="nucleotide sequence ID" value="NZ_CP053587.1"/>
</dbReference>
<keyword evidence="12 15" id="KW-0472">Membrane</keyword>
<evidence type="ECO:0000256" key="9">
    <source>
        <dbReference type="ARBA" id="ARBA00022840"/>
    </source>
</evidence>
<feature type="compositionally biased region" description="Low complexity" evidence="14">
    <location>
        <begin position="881"/>
        <end position="891"/>
    </location>
</feature>
<dbReference type="CDD" id="cd16922">
    <property type="entry name" value="HATPase_EvgS-ArcB-TorS-like"/>
    <property type="match status" value="1"/>
</dbReference>
<evidence type="ECO:0000256" key="5">
    <source>
        <dbReference type="ARBA" id="ARBA00022679"/>
    </source>
</evidence>
<proteinExistence type="predicted"/>
<reference evidence="20" key="1">
    <citation type="submission" date="2020-05" db="EMBL/GenBank/DDBJ databases">
        <authorList>
            <person name="Zhu T."/>
            <person name="Keshari N."/>
            <person name="Lu X."/>
        </authorList>
    </citation>
    <scope>NUCLEOTIDE SEQUENCE</scope>
    <source>
        <strain evidence="20">NK1-12</strain>
    </source>
</reference>
<dbReference type="InterPro" id="IPR003661">
    <property type="entry name" value="HisK_dim/P_dom"/>
</dbReference>
<feature type="transmembrane region" description="Helical" evidence="15">
    <location>
        <begin position="34"/>
        <end position="52"/>
    </location>
</feature>
<dbReference type="InterPro" id="IPR000700">
    <property type="entry name" value="PAS-assoc_C"/>
</dbReference>
<comment type="subcellular location">
    <subcellularLocation>
        <location evidence="2">Membrane</location>
        <topology evidence="2">Multi-pass membrane protein</topology>
    </subcellularLocation>
</comment>
<feature type="domain" description="Response regulatory" evidence="17">
    <location>
        <begin position="1024"/>
        <end position="1141"/>
    </location>
</feature>
<dbReference type="Pfam" id="PF13426">
    <property type="entry name" value="PAS_9"/>
    <property type="match status" value="2"/>
</dbReference>
<feature type="compositionally biased region" description="Basic and acidic residues" evidence="14">
    <location>
        <begin position="866"/>
        <end position="879"/>
    </location>
</feature>
<dbReference type="InterPro" id="IPR036890">
    <property type="entry name" value="HATPase_C_sf"/>
</dbReference>
<keyword evidence="5" id="KW-0808">Transferase</keyword>
<evidence type="ECO:0000256" key="15">
    <source>
        <dbReference type="SAM" id="Phobius"/>
    </source>
</evidence>
<dbReference type="SUPFAM" id="SSF55874">
    <property type="entry name" value="ATPase domain of HSP90 chaperone/DNA topoisomerase II/histidine kinase"/>
    <property type="match status" value="1"/>
</dbReference>
<keyword evidence="11" id="KW-0902">Two-component regulatory system</keyword>
<dbReference type="SUPFAM" id="SSF52172">
    <property type="entry name" value="CheY-like"/>
    <property type="match status" value="1"/>
</dbReference>
<dbReference type="PROSITE" id="PS50109">
    <property type="entry name" value="HIS_KIN"/>
    <property type="match status" value="1"/>
</dbReference>
<dbReference type="Gene3D" id="3.30.450.20">
    <property type="entry name" value="PAS domain"/>
    <property type="match status" value="3"/>
</dbReference>
<evidence type="ECO:0000256" key="8">
    <source>
        <dbReference type="ARBA" id="ARBA00022777"/>
    </source>
</evidence>
<feature type="domain" description="Histidine kinase" evidence="16">
    <location>
        <begin position="707"/>
        <end position="998"/>
    </location>
</feature>
<dbReference type="Gene3D" id="3.30.450.40">
    <property type="match status" value="1"/>
</dbReference>
<dbReference type="NCBIfam" id="TIGR00229">
    <property type="entry name" value="sensory_box"/>
    <property type="match status" value="2"/>
</dbReference>
<dbReference type="SMART" id="SM00387">
    <property type="entry name" value="HATPase_c"/>
    <property type="match status" value="1"/>
</dbReference>
<dbReference type="Gene3D" id="1.20.120.620">
    <property type="entry name" value="Backbone structure of the membrane domain of e. Coli histidine kinase receptor kdpd"/>
    <property type="match status" value="1"/>
</dbReference>
<feature type="domain" description="PAS" evidence="18">
    <location>
        <begin position="124"/>
        <end position="196"/>
    </location>
</feature>
<dbReference type="GO" id="GO:0016020">
    <property type="term" value="C:membrane"/>
    <property type="evidence" value="ECO:0007669"/>
    <property type="project" value="UniProtKB-SubCell"/>
</dbReference>
<dbReference type="InterPro" id="IPR035965">
    <property type="entry name" value="PAS-like_dom_sf"/>
</dbReference>
<feature type="domain" description="PAS" evidence="18">
    <location>
        <begin position="548"/>
        <end position="589"/>
    </location>
</feature>
<evidence type="ECO:0000256" key="12">
    <source>
        <dbReference type="ARBA" id="ARBA00023136"/>
    </source>
</evidence>
<evidence type="ECO:0000256" key="4">
    <source>
        <dbReference type="ARBA" id="ARBA00022553"/>
    </source>
</evidence>
<dbReference type="Pfam" id="PF00512">
    <property type="entry name" value="HisKA"/>
    <property type="match status" value="1"/>
</dbReference>
<accession>A0AA96WKL9</accession>
<dbReference type="EC" id="2.7.13.3" evidence="3"/>
<dbReference type="InterPro" id="IPR025201">
    <property type="entry name" value="KdpD_TM"/>
</dbReference>
<dbReference type="InterPro" id="IPR013656">
    <property type="entry name" value="PAS_4"/>
</dbReference>
<dbReference type="InterPro" id="IPR011006">
    <property type="entry name" value="CheY-like_superfamily"/>
</dbReference>
<evidence type="ECO:0000259" key="16">
    <source>
        <dbReference type="PROSITE" id="PS50109"/>
    </source>
</evidence>
<dbReference type="Pfam" id="PF02518">
    <property type="entry name" value="HATPase_c"/>
    <property type="match status" value="2"/>
</dbReference>
<dbReference type="Pfam" id="PF00072">
    <property type="entry name" value="Response_reg"/>
    <property type="match status" value="1"/>
</dbReference>
<evidence type="ECO:0000256" key="6">
    <source>
        <dbReference type="ARBA" id="ARBA00022692"/>
    </source>
</evidence>
<dbReference type="FunFam" id="1.10.287.130:FF:000004">
    <property type="entry name" value="Ethylene receptor 1"/>
    <property type="match status" value="1"/>
</dbReference>
<feature type="transmembrane region" description="Helical" evidence="15">
    <location>
        <begin position="131"/>
        <end position="148"/>
    </location>
</feature>
<evidence type="ECO:0000256" key="2">
    <source>
        <dbReference type="ARBA" id="ARBA00004141"/>
    </source>
</evidence>
<feature type="modified residue" description="4-aspartylphosphate" evidence="13">
    <location>
        <position position="1073"/>
    </location>
</feature>
<dbReference type="InterPro" id="IPR001789">
    <property type="entry name" value="Sig_transdc_resp-reg_receiver"/>
</dbReference>
<keyword evidence="9" id="KW-0067">ATP-binding</keyword>
<evidence type="ECO:0000256" key="11">
    <source>
        <dbReference type="ARBA" id="ARBA00023012"/>
    </source>
</evidence>
<dbReference type="Pfam" id="PF13185">
    <property type="entry name" value="GAF_2"/>
    <property type="match status" value="1"/>
</dbReference>
<gene>
    <name evidence="20" type="ORF">HJG54_32750</name>
</gene>
<keyword evidence="7" id="KW-0547">Nucleotide-binding</keyword>
<evidence type="ECO:0000259" key="17">
    <source>
        <dbReference type="PROSITE" id="PS50110"/>
    </source>
</evidence>
<dbReference type="InterPro" id="IPR029016">
    <property type="entry name" value="GAF-like_dom_sf"/>
</dbReference>
<dbReference type="SMART" id="SM00091">
    <property type="entry name" value="PAS"/>
    <property type="match status" value="3"/>
</dbReference>
<dbReference type="InterPro" id="IPR003018">
    <property type="entry name" value="GAF"/>
</dbReference>
<dbReference type="Pfam" id="PF08448">
    <property type="entry name" value="PAS_4"/>
    <property type="match status" value="1"/>
</dbReference>
<keyword evidence="6 15" id="KW-0812">Transmembrane</keyword>
<comment type="catalytic activity">
    <reaction evidence="1">
        <text>ATP + protein L-histidine = ADP + protein N-phospho-L-histidine.</text>
        <dbReference type="EC" id="2.7.13.3"/>
    </reaction>
</comment>
<dbReference type="SMART" id="SM00388">
    <property type="entry name" value="HisKA"/>
    <property type="match status" value="1"/>
</dbReference>
<dbReference type="SUPFAM" id="SSF47384">
    <property type="entry name" value="Homodimeric domain of signal transducing histidine kinase"/>
    <property type="match status" value="1"/>
</dbReference>
<dbReference type="SMART" id="SM00086">
    <property type="entry name" value="PAC"/>
    <property type="match status" value="2"/>
</dbReference>
<keyword evidence="8" id="KW-0418">Kinase</keyword>
<dbReference type="Gene3D" id="3.30.565.10">
    <property type="entry name" value="Histidine kinase-like ATPase, C-terminal domain"/>
    <property type="match status" value="1"/>
</dbReference>
<sequence>MPKLNSLTLDCVVATGSVVIALLLMFGLDPWLGMTKTPFLLFFGSVPIAALYRGRRGGLIATVLSALLANYFFIAPTHAFSLDTVGSGRTIIFLLEGILISILIGSLRRAQQQTKASLRQLKASESKFRRLVNSNVIGVVSADIYGAITDANDAFLNSVGYTRADLVAGRIRWDEMTPADLKHLDRSAYEELLTKGKNTPYEKAFMGKQGQRVPVVVGTALLEDNPEQIISFILDVSERKRAEQQLAIQYTIARALAEATAISDAISLVLRSLCESLGWQIGCFWRVDPQTQTLRYLHGWYSPRLDATALIQINQTMTFTAGMGLPGRIWERGEATWIRDVAEDAAFPRKAVALEVGLRSVFGFPVSLNQDILGVIECFSDQYQEPDQNLLQMMTAIGSQIGQFIERKQTEEELQASQALFQSFMSYCPINAYIKDELGCYVYVNPSVERAFNRPLVEWLGKTDFDFFAADVAQTFRANDRAVLQSGQMIQVVELNPLDDDQPHYLSVKFPLKDATGRSLLGGMSIDISDRKRFEVERERLLQQLETSLGQLEAVINSMTEGLVIADPQGNILMFNPAALALHGYDSLEQVQHHLREFPNTIEVHDLQGNFVPIEQWPISRALQGETFSNCEIQVHRRDTGKTFIGSYGGTPVLDKQNQVILAIVTIRDVTAQKQAQAELARSLAAETAARAEAEAANRIKDEFLAVLSHELRTPLNPILGWIRLLRNGHLDTQQTTRALETIERNTKLQIQLIDDLLDISRILRGKLVLNVGPVDLVAVIEAAKETVRLAAEAKGIELRFIVRQAVDEWVSGPVNESPNTSTPLQVMGDFNRLQQVVWNLLSNALKFTPNGGQVTVRLEQVGEGGRGDRGDRGDKGDRGAGSSSPSPSSSFGEAHEPPSSLVRRGSQAASPPSPPPTHPYAQITVTDTGKGISPEFLPHIFEYFRQADSSITRQFGGLGLGLAIARQIVELHGGTIEAASPGEGQGATFTVTLPLWVKPVAAKPEEIRRESPSAPPLPLAAIRILAVDDETDNLELVRFILEQSGATVRASTSATEALQQVEQFQPDVLLTDISMPEMDGYTLLHKIRELLPEGGQIPAIALTAYAGEFNQQQALAAGFQQHIAKPVEPDTLVSSITMLLKSQ</sequence>
<dbReference type="PROSITE" id="PS50110">
    <property type="entry name" value="RESPONSE_REGULATORY"/>
    <property type="match status" value="1"/>
</dbReference>
<dbReference type="InterPro" id="IPR000014">
    <property type="entry name" value="PAS"/>
</dbReference>
<dbReference type="CDD" id="cd17580">
    <property type="entry name" value="REC_2_DhkD-like"/>
    <property type="match status" value="1"/>
</dbReference>
<evidence type="ECO:0000256" key="7">
    <source>
        <dbReference type="ARBA" id="ARBA00022741"/>
    </source>
</evidence>
<dbReference type="SUPFAM" id="SSF55781">
    <property type="entry name" value="GAF domain-like"/>
    <property type="match status" value="1"/>
</dbReference>
<feature type="transmembrane region" description="Helical" evidence="15">
    <location>
        <begin position="7"/>
        <end position="28"/>
    </location>
</feature>
<evidence type="ECO:0000256" key="1">
    <source>
        <dbReference type="ARBA" id="ARBA00000085"/>
    </source>
</evidence>
<dbReference type="SUPFAM" id="SSF55785">
    <property type="entry name" value="PYP-like sensor domain (PAS domain)"/>
    <property type="match status" value="3"/>
</dbReference>
<evidence type="ECO:0000313" key="20">
    <source>
        <dbReference type="EMBL" id="WNZ27622.1"/>
    </source>
</evidence>
<dbReference type="InterPro" id="IPR003594">
    <property type="entry name" value="HATPase_dom"/>
</dbReference>
<organism evidence="20">
    <name type="scientific">Leptolyngbya sp. NK1-12</name>
    <dbReference type="NCBI Taxonomy" id="2547451"/>
    <lineage>
        <taxon>Bacteria</taxon>
        <taxon>Bacillati</taxon>
        <taxon>Cyanobacteriota</taxon>
        <taxon>Cyanophyceae</taxon>
        <taxon>Leptolyngbyales</taxon>
        <taxon>Leptolyngbyaceae</taxon>
        <taxon>Leptolyngbya group</taxon>
        <taxon>Leptolyngbya</taxon>
    </lineage>
</organism>
<dbReference type="SMART" id="SM00065">
    <property type="entry name" value="GAF"/>
    <property type="match status" value="1"/>
</dbReference>
<dbReference type="GO" id="GO:0000155">
    <property type="term" value="F:phosphorelay sensor kinase activity"/>
    <property type="evidence" value="ECO:0007669"/>
    <property type="project" value="InterPro"/>
</dbReference>
<dbReference type="InterPro" id="IPR005467">
    <property type="entry name" value="His_kinase_dom"/>
</dbReference>
<dbReference type="PROSITE" id="PS50112">
    <property type="entry name" value="PAS"/>
    <property type="match status" value="2"/>
</dbReference>
<dbReference type="CDD" id="cd00130">
    <property type="entry name" value="PAS"/>
    <property type="match status" value="2"/>
</dbReference>
<dbReference type="PANTHER" id="PTHR43547">
    <property type="entry name" value="TWO-COMPONENT HISTIDINE KINASE"/>
    <property type="match status" value="1"/>
</dbReference>
<dbReference type="GO" id="GO:0005524">
    <property type="term" value="F:ATP binding"/>
    <property type="evidence" value="ECO:0007669"/>
    <property type="project" value="UniProtKB-KW"/>
</dbReference>
<evidence type="ECO:0000256" key="3">
    <source>
        <dbReference type="ARBA" id="ARBA00012438"/>
    </source>
</evidence>
<dbReference type="InterPro" id="IPR001610">
    <property type="entry name" value="PAC"/>
</dbReference>
<dbReference type="EMBL" id="CP053587">
    <property type="protein sequence ID" value="WNZ27622.1"/>
    <property type="molecule type" value="Genomic_DNA"/>
</dbReference>
<feature type="region of interest" description="Disordered" evidence="14">
    <location>
        <begin position="859"/>
        <end position="925"/>
    </location>
</feature>
<dbReference type="Pfam" id="PF13493">
    <property type="entry name" value="DUF4118"/>
    <property type="match status" value="1"/>
</dbReference>
<evidence type="ECO:0000256" key="10">
    <source>
        <dbReference type="ARBA" id="ARBA00022989"/>
    </source>
</evidence>
<dbReference type="SMART" id="SM00448">
    <property type="entry name" value="REC"/>
    <property type="match status" value="1"/>
</dbReference>
<keyword evidence="10 15" id="KW-1133">Transmembrane helix</keyword>
<protein>
    <recommendedName>
        <fullName evidence="3">histidine kinase</fullName>
        <ecNumber evidence="3">2.7.13.3</ecNumber>
    </recommendedName>
</protein>
<dbReference type="Gene3D" id="1.10.287.130">
    <property type="match status" value="1"/>
</dbReference>
<feature type="transmembrane region" description="Helical" evidence="15">
    <location>
        <begin position="59"/>
        <end position="79"/>
    </location>
</feature>
<evidence type="ECO:0000256" key="14">
    <source>
        <dbReference type="SAM" id="MobiDB-lite"/>
    </source>
</evidence>
<dbReference type="InterPro" id="IPR004358">
    <property type="entry name" value="Sig_transdc_His_kin-like_C"/>
</dbReference>
<feature type="domain" description="PAC" evidence="19">
    <location>
        <begin position="629"/>
        <end position="682"/>
    </location>
</feature>
<dbReference type="InterPro" id="IPR036097">
    <property type="entry name" value="HisK_dim/P_sf"/>
</dbReference>
<dbReference type="PROSITE" id="PS50113">
    <property type="entry name" value="PAC"/>
    <property type="match status" value="1"/>
</dbReference>
<dbReference type="CDD" id="cd00082">
    <property type="entry name" value="HisKA"/>
    <property type="match status" value="1"/>
</dbReference>
<dbReference type="InterPro" id="IPR038318">
    <property type="entry name" value="KdpD_sf"/>
</dbReference>
<dbReference type="PRINTS" id="PR00344">
    <property type="entry name" value="BCTRLSENSOR"/>
</dbReference>